<dbReference type="CDD" id="cd08472">
    <property type="entry name" value="PBP2_CrgA_like_3"/>
    <property type="match status" value="1"/>
</dbReference>
<keyword evidence="3" id="KW-0238">DNA-binding</keyword>
<evidence type="ECO:0000256" key="1">
    <source>
        <dbReference type="ARBA" id="ARBA00009437"/>
    </source>
</evidence>
<dbReference type="FunFam" id="1.10.10.10:FF:000001">
    <property type="entry name" value="LysR family transcriptional regulator"/>
    <property type="match status" value="1"/>
</dbReference>
<comment type="caution">
    <text evidence="6">The sequence shown here is derived from an EMBL/GenBank/DDBJ whole genome shotgun (WGS) entry which is preliminary data.</text>
</comment>
<name>A0A7V8JK61_STEMA</name>
<dbReference type="InterPro" id="IPR000847">
    <property type="entry name" value="LysR_HTH_N"/>
</dbReference>
<dbReference type="InterPro" id="IPR005119">
    <property type="entry name" value="LysR_subst-bd"/>
</dbReference>
<evidence type="ECO:0000256" key="3">
    <source>
        <dbReference type="ARBA" id="ARBA00023125"/>
    </source>
</evidence>
<evidence type="ECO:0000313" key="6">
    <source>
        <dbReference type="EMBL" id="KAF1012965.1"/>
    </source>
</evidence>
<organism evidence="6 7">
    <name type="scientific">Stenotrophomonas maltophilia</name>
    <name type="common">Pseudomonas maltophilia</name>
    <name type="synonym">Xanthomonas maltophilia</name>
    <dbReference type="NCBI Taxonomy" id="40324"/>
    <lineage>
        <taxon>Bacteria</taxon>
        <taxon>Pseudomonadati</taxon>
        <taxon>Pseudomonadota</taxon>
        <taxon>Gammaproteobacteria</taxon>
        <taxon>Lysobacterales</taxon>
        <taxon>Lysobacteraceae</taxon>
        <taxon>Stenotrophomonas</taxon>
        <taxon>Stenotrophomonas maltophilia group</taxon>
    </lineage>
</organism>
<comment type="similarity">
    <text evidence="1">Belongs to the LysR transcriptional regulatory family.</text>
</comment>
<dbReference type="AlphaFoldDB" id="A0A7V8JK61"/>
<evidence type="ECO:0000313" key="7">
    <source>
        <dbReference type="Proteomes" id="UP000487117"/>
    </source>
</evidence>
<dbReference type="Proteomes" id="UP000487117">
    <property type="component" value="Unassembled WGS sequence"/>
</dbReference>
<dbReference type="PROSITE" id="PS50931">
    <property type="entry name" value="HTH_LYSR"/>
    <property type="match status" value="1"/>
</dbReference>
<proteinExistence type="inferred from homology"/>
<evidence type="ECO:0000256" key="4">
    <source>
        <dbReference type="ARBA" id="ARBA00023163"/>
    </source>
</evidence>
<dbReference type="Gene3D" id="3.40.190.10">
    <property type="entry name" value="Periplasmic binding protein-like II"/>
    <property type="match status" value="2"/>
</dbReference>
<dbReference type="PANTHER" id="PTHR30537:SF17">
    <property type="entry name" value="LYSR-FAMILY REGULATORY PROTEIN"/>
    <property type="match status" value="1"/>
</dbReference>
<dbReference type="InterPro" id="IPR036390">
    <property type="entry name" value="WH_DNA-bd_sf"/>
</dbReference>
<keyword evidence="2" id="KW-0805">Transcription regulation</keyword>
<dbReference type="InterPro" id="IPR036388">
    <property type="entry name" value="WH-like_DNA-bd_sf"/>
</dbReference>
<dbReference type="GO" id="GO:0006351">
    <property type="term" value="P:DNA-templated transcription"/>
    <property type="evidence" value="ECO:0007669"/>
    <property type="project" value="TreeGrafter"/>
</dbReference>
<dbReference type="SUPFAM" id="SSF46785">
    <property type="entry name" value="Winged helix' DNA-binding domain"/>
    <property type="match status" value="1"/>
</dbReference>
<dbReference type="Pfam" id="PF03466">
    <property type="entry name" value="LysR_substrate"/>
    <property type="match status" value="1"/>
</dbReference>
<dbReference type="InterPro" id="IPR058163">
    <property type="entry name" value="LysR-type_TF_proteobact-type"/>
</dbReference>
<evidence type="ECO:0000256" key="2">
    <source>
        <dbReference type="ARBA" id="ARBA00023015"/>
    </source>
</evidence>
<gene>
    <name evidence="6" type="primary">pgrR_10</name>
    <name evidence="6" type="ORF">GAK31_03792</name>
</gene>
<dbReference type="Gene3D" id="1.10.10.10">
    <property type="entry name" value="Winged helix-like DNA-binding domain superfamily/Winged helix DNA-binding domain"/>
    <property type="match status" value="1"/>
</dbReference>
<protein>
    <submittedName>
        <fullName evidence="6">HTH-type transcriptional regulator PgrR</fullName>
    </submittedName>
</protein>
<reference evidence="7" key="1">
    <citation type="journal article" date="2020" name="MBio">
        <title>Horizontal gene transfer to a defensive symbiont with a reduced genome amongst a multipartite beetle microbiome.</title>
        <authorList>
            <person name="Waterworth S.C."/>
            <person name="Florez L.V."/>
            <person name="Rees E.R."/>
            <person name="Hertweck C."/>
            <person name="Kaltenpoth M."/>
            <person name="Kwan J.C."/>
        </authorList>
    </citation>
    <scope>NUCLEOTIDE SEQUENCE [LARGE SCALE GENOMIC DNA]</scope>
</reference>
<dbReference type="EMBL" id="WNDS01000006">
    <property type="protein sequence ID" value="KAF1012965.1"/>
    <property type="molecule type" value="Genomic_DNA"/>
</dbReference>
<accession>A0A7V8JK61</accession>
<dbReference type="GO" id="GO:0043565">
    <property type="term" value="F:sequence-specific DNA binding"/>
    <property type="evidence" value="ECO:0007669"/>
    <property type="project" value="TreeGrafter"/>
</dbReference>
<sequence>MIGLDSLPIPNNHGPPMDRFEAMRAFARVVETGSFTRAAHTLQISRTTATQLVQQLEAHLRLRLLNRTTRRVSVTADGAAYYPRIARLLAELDEVEAGLEQAAAQPRGRLRIDVPGPYARLRLVPALPDFHARYPEIQLDIGVSDREVDVIADNVDCVIRGGAPADPALVARPMRSLPIGFHASPGYLQRFGVPGHPRALEGPDHHMVGFLSPRSGRARIFSAQRGDERIELQGRHAFGFDDGNDYLAAGVAGLGVVALPSYMAAPHVTLGELQPVLQDWQLPPMPMHVMFPPNRHMSQRLRVFIDWAVEVLG</sequence>
<dbReference type="SUPFAM" id="SSF53850">
    <property type="entry name" value="Periplasmic binding protein-like II"/>
    <property type="match status" value="1"/>
</dbReference>
<keyword evidence="4" id="KW-0804">Transcription</keyword>
<feature type="domain" description="HTH lysR-type" evidence="5">
    <location>
        <begin position="18"/>
        <end position="75"/>
    </location>
</feature>
<dbReference type="GO" id="GO:0003700">
    <property type="term" value="F:DNA-binding transcription factor activity"/>
    <property type="evidence" value="ECO:0007669"/>
    <property type="project" value="InterPro"/>
</dbReference>
<dbReference type="Pfam" id="PF00126">
    <property type="entry name" value="HTH_1"/>
    <property type="match status" value="1"/>
</dbReference>
<evidence type="ECO:0000259" key="5">
    <source>
        <dbReference type="PROSITE" id="PS50931"/>
    </source>
</evidence>
<dbReference type="PANTHER" id="PTHR30537">
    <property type="entry name" value="HTH-TYPE TRANSCRIPTIONAL REGULATOR"/>
    <property type="match status" value="1"/>
</dbReference>